<organism evidence="2 3">
    <name type="scientific">Natribaculum luteum</name>
    <dbReference type="NCBI Taxonomy" id="1586232"/>
    <lineage>
        <taxon>Archaea</taxon>
        <taxon>Methanobacteriati</taxon>
        <taxon>Methanobacteriota</taxon>
        <taxon>Stenosarchaea group</taxon>
        <taxon>Halobacteria</taxon>
        <taxon>Halobacteriales</taxon>
        <taxon>Natrialbaceae</taxon>
        <taxon>Natribaculum</taxon>
    </lineage>
</organism>
<keyword evidence="1" id="KW-0472">Membrane</keyword>
<name>A0ABD5P595_9EURY</name>
<feature type="transmembrane region" description="Helical" evidence="1">
    <location>
        <begin position="45"/>
        <end position="72"/>
    </location>
</feature>
<evidence type="ECO:0000256" key="1">
    <source>
        <dbReference type="SAM" id="Phobius"/>
    </source>
</evidence>
<accession>A0ABD5P595</accession>
<evidence type="ECO:0000313" key="2">
    <source>
        <dbReference type="EMBL" id="MFC4249313.1"/>
    </source>
</evidence>
<dbReference type="AlphaFoldDB" id="A0ABD5P595"/>
<sequence length="157" mass="16066">MSSRNALVVGFLVAVAAGVVAVLSRYSTTIGFEYFGLETTAELSALAIGTNLLTLLVEPLGVFVVGVVAVRWLGESGSYAAFAVVLFLGAAIGSAVCQFALRGLLDAASEPLGRLALGYLEVTVGTGLRVAVAGLAGVGARYAFTDDLPPARRTRAD</sequence>
<reference evidence="2 3" key="1">
    <citation type="journal article" date="2014" name="Int. J. Syst. Evol. Microbiol.">
        <title>Complete genome sequence of Corynebacterium casei LMG S-19264T (=DSM 44701T), isolated from a smear-ripened cheese.</title>
        <authorList>
            <consortium name="US DOE Joint Genome Institute (JGI-PGF)"/>
            <person name="Walter F."/>
            <person name="Albersmeier A."/>
            <person name="Kalinowski J."/>
            <person name="Ruckert C."/>
        </authorList>
    </citation>
    <scope>NUCLEOTIDE SEQUENCE [LARGE SCALE GENOMIC DNA]</scope>
    <source>
        <strain evidence="2 3">IBRC-M 10912</strain>
    </source>
</reference>
<dbReference type="Proteomes" id="UP001595821">
    <property type="component" value="Unassembled WGS sequence"/>
</dbReference>
<keyword evidence="1" id="KW-0812">Transmembrane</keyword>
<comment type="caution">
    <text evidence="2">The sequence shown here is derived from an EMBL/GenBank/DDBJ whole genome shotgun (WGS) entry which is preliminary data.</text>
</comment>
<dbReference type="RefSeq" id="WP_246970598.1">
    <property type="nucleotide sequence ID" value="NZ_CP095397.1"/>
</dbReference>
<protein>
    <submittedName>
        <fullName evidence="2">Uncharacterized protein</fullName>
    </submittedName>
</protein>
<proteinExistence type="predicted"/>
<keyword evidence="1" id="KW-1133">Transmembrane helix</keyword>
<dbReference type="GeneID" id="71855725"/>
<feature type="transmembrane region" description="Helical" evidence="1">
    <location>
        <begin position="79"/>
        <end position="102"/>
    </location>
</feature>
<evidence type="ECO:0000313" key="3">
    <source>
        <dbReference type="Proteomes" id="UP001595821"/>
    </source>
</evidence>
<gene>
    <name evidence="2" type="ORF">ACFOZ7_20675</name>
</gene>
<feature type="transmembrane region" description="Helical" evidence="1">
    <location>
        <begin position="122"/>
        <end position="144"/>
    </location>
</feature>
<dbReference type="EMBL" id="JBHSDJ010000132">
    <property type="protein sequence ID" value="MFC4249313.1"/>
    <property type="molecule type" value="Genomic_DNA"/>
</dbReference>